<sequence>MNRARAAWIVRHPVAAAGRLMRRLDRDPGLPVGRTARTRRLLRAVLRDRGRPLVVGPPHVVRQALPGTALDVVGTNPDDPSVTVVSRAEGAASLPRRWHCVVVTDTDPTHDRLVAAGGACLPGGVVVVVGRPPGEPAAAPGTEIEHCTGSRGVRVVVGRVPG</sequence>
<protein>
    <submittedName>
        <fullName evidence="1">Uncharacterized protein</fullName>
    </submittedName>
</protein>
<dbReference type="EMBL" id="FZOH01000010">
    <property type="protein sequence ID" value="SNS90163.1"/>
    <property type="molecule type" value="Genomic_DNA"/>
</dbReference>
<proteinExistence type="predicted"/>
<reference evidence="2" key="1">
    <citation type="submission" date="2017-06" db="EMBL/GenBank/DDBJ databases">
        <authorList>
            <person name="Varghese N."/>
            <person name="Submissions S."/>
        </authorList>
    </citation>
    <scope>NUCLEOTIDE SEQUENCE [LARGE SCALE GENOMIC DNA]</scope>
    <source>
        <strain evidence="2">DSM 45423</strain>
    </source>
</reference>
<evidence type="ECO:0000313" key="1">
    <source>
        <dbReference type="EMBL" id="SNS90163.1"/>
    </source>
</evidence>
<dbReference type="AlphaFoldDB" id="A0A239IAS4"/>
<dbReference type="RefSeq" id="WP_089405877.1">
    <property type="nucleotide sequence ID" value="NZ_FZOH01000010.1"/>
</dbReference>
<organism evidence="1 2">
    <name type="scientific">Geodermatophilus saharensis</name>
    <dbReference type="NCBI Taxonomy" id="1137994"/>
    <lineage>
        <taxon>Bacteria</taxon>
        <taxon>Bacillati</taxon>
        <taxon>Actinomycetota</taxon>
        <taxon>Actinomycetes</taxon>
        <taxon>Geodermatophilales</taxon>
        <taxon>Geodermatophilaceae</taxon>
        <taxon>Geodermatophilus</taxon>
    </lineage>
</organism>
<accession>A0A239IAS4</accession>
<name>A0A239IAS4_9ACTN</name>
<dbReference type="Proteomes" id="UP000198386">
    <property type="component" value="Unassembled WGS sequence"/>
</dbReference>
<keyword evidence="2" id="KW-1185">Reference proteome</keyword>
<evidence type="ECO:0000313" key="2">
    <source>
        <dbReference type="Proteomes" id="UP000198386"/>
    </source>
</evidence>
<gene>
    <name evidence="1" type="ORF">SAMN04488107_4239</name>
</gene>